<dbReference type="InterPro" id="IPR001507">
    <property type="entry name" value="ZP_dom"/>
</dbReference>
<dbReference type="GO" id="GO:0005886">
    <property type="term" value="C:plasma membrane"/>
    <property type="evidence" value="ECO:0007669"/>
    <property type="project" value="UniProtKB-SubCell"/>
</dbReference>
<organism evidence="9 10">
    <name type="scientific">Heterorhabditis bacteriophora</name>
    <name type="common">Entomopathogenic nematode worm</name>
    <dbReference type="NCBI Taxonomy" id="37862"/>
    <lineage>
        <taxon>Eukaryota</taxon>
        <taxon>Metazoa</taxon>
        <taxon>Ecdysozoa</taxon>
        <taxon>Nematoda</taxon>
        <taxon>Chromadorea</taxon>
        <taxon>Rhabditida</taxon>
        <taxon>Rhabditina</taxon>
        <taxon>Rhabditomorpha</taxon>
        <taxon>Strongyloidea</taxon>
        <taxon>Heterorhabditidae</taxon>
        <taxon>Heterorhabditis</taxon>
    </lineage>
</organism>
<dbReference type="GO" id="GO:0042302">
    <property type="term" value="F:structural constituent of cuticle"/>
    <property type="evidence" value="ECO:0007669"/>
    <property type="project" value="UniProtKB-KW"/>
</dbReference>
<evidence type="ECO:0000256" key="1">
    <source>
        <dbReference type="ARBA" id="ARBA00004251"/>
    </source>
</evidence>
<dbReference type="Pfam" id="PF25301">
    <property type="entry name" value="CUT_C"/>
    <property type="match status" value="1"/>
</dbReference>
<dbReference type="PANTHER" id="PTHR22907">
    <property type="entry name" value="GH04558P"/>
    <property type="match status" value="1"/>
</dbReference>
<keyword evidence="2" id="KW-0193">Cuticle</keyword>
<evidence type="ECO:0000256" key="5">
    <source>
        <dbReference type="ARBA" id="ARBA00022729"/>
    </source>
</evidence>
<evidence type="ECO:0000259" key="8">
    <source>
        <dbReference type="SMART" id="SM00241"/>
    </source>
</evidence>
<keyword evidence="3" id="KW-1003">Cell membrane</keyword>
<dbReference type="SMART" id="SM00241">
    <property type="entry name" value="ZP"/>
    <property type="match status" value="1"/>
</dbReference>
<evidence type="ECO:0000256" key="7">
    <source>
        <dbReference type="ARBA" id="ARBA00023136"/>
    </source>
</evidence>
<name>A0A1I7WPB5_HETBA</name>
<dbReference type="PANTHER" id="PTHR22907:SF15">
    <property type="entry name" value="ZP DOMAIN-CONTAINING PROTEIN"/>
    <property type="match status" value="1"/>
</dbReference>
<dbReference type="AlphaFoldDB" id="A0A1I7WPB5"/>
<dbReference type="InterPro" id="IPR057475">
    <property type="entry name" value="CUT_C"/>
</dbReference>
<keyword evidence="5" id="KW-0732">Signal</keyword>
<dbReference type="InterPro" id="IPR056953">
    <property type="entry name" value="CUT_N"/>
</dbReference>
<dbReference type="WBParaSite" id="Hba_06985">
    <property type="protein sequence ID" value="Hba_06985"/>
    <property type="gene ID" value="Hba_06985"/>
</dbReference>
<reference evidence="10" key="1">
    <citation type="submission" date="2016-11" db="UniProtKB">
        <authorList>
            <consortium name="WormBaseParasite"/>
        </authorList>
    </citation>
    <scope>IDENTIFICATION</scope>
</reference>
<keyword evidence="7" id="KW-0472">Membrane</keyword>
<comment type="subcellular location">
    <subcellularLocation>
        <location evidence="1">Cell membrane</location>
        <topology evidence="1">Single-pass type I membrane protein</topology>
    </subcellularLocation>
</comment>
<keyword evidence="6" id="KW-1133">Transmembrane helix</keyword>
<keyword evidence="4" id="KW-0812">Transmembrane</keyword>
<evidence type="ECO:0000256" key="2">
    <source>
        <dbReference type="ARBA" id="ARBA00022460"/>
    </source>
</evidence>
<protein>
    <submittedName>
        <fullName evidence="10">ZP domain-containing protein</fullName>
    </submittedName>
</protein>
<evidence type="ECO:0000256" key="3">
    <source>
        <dbReference type="ARBA" id="ARBA00022475"/>
    </source>
</evidence>
<dbReference type="Proteomes" id="UP000095283">
    <property type="component" value="Unplaced"/>
</dbReference>
<evidence type="ECO:0000313" key="9">
    <source>
        <dbReference type="Proteomes" id="UP000095283"/>
    </source>
</evidence>
<evidence type="ECO:0000256" key="4">
    <source>
        <dbReference type="ARBA" id="ARBA00022692"/>
    </source>
</evidence>
<evidence type="ECO:0000313" key="10">
    <source>
        <dbReference type="WBParaSite" id="Hba_06985"/>
    </source>
</evidence>
<evidence type="ECO:0000256" key="6">
    <source>
        <dbReference type="ARBA" id="ARBA00022989"/>
    </source>
</evidence>
<keyword evidence="9" id="KW-1185">Reference proteome</keyword>
<proteinExistence type="predicted"/>
<feature type="domain" description="ZP" evidence="8">
    <location>
        <begin position="56"/>
        <end position="248"/>
    </location>
</feature>
<dbReference type="Pfam" id="PF25057">
    <property type="entry name" value="CUT_N"/>
    <property type="match status" value="1"/>
</dbReference>
<accession>A0A1I7WPB5</accession>
<sequence>MLIGVWNIDLANLTVCNSMWQFQSIISITFILKTKNFLEFCQSQHHCFTSGDPIIKCLPDGLSAFINMTQPFSGHIYLRGYHGQKGCHANFRSKAVEKITTHFRFDDCPMKRKRQRNQLGVIVSGVIVVAHHPVLITYKDRATKPPSSLQVEHFRLPTCVYKVEVGKNIGQVNESSLVQVGDMAKLTLFRCSTYPDLLSPIVYSSAFRAHANSRVFKFADKSNITFSCQVQLSVKSGTFCPIPQCSFRNKRSTNTSSDWVVNYNIVAPSLTVIEKEEIKLHDESIPKQSLVSLTISSWHMIPVLLSINLLWDL</sequence>
<dbReference type="InterPro" id="IPR051962">
    <property type="entry name" value="Cuticlin"/>
</dbReference>